<evidence type="ECO:0000256" key="2">
    <source>
        <dbReference type="ARBA" id="ARBA00022552"/>
    </source>
</evidence>
<comment type="caution">
    <text evidence="7">The sequence shown here is derived from an EMBL/GenBank/DDBJ whole genome shotgun (WGS) entry which is preliminary data.</text>
</comment>
<dbReference type="GO" id="GO:0001682">
    <property type="term" value="P:tRNA 5'-leader removal"/>
    <property type="evidence" value="ECO:0007669"/>
    <property type="project" value="InterPro"/>
</dbReference>
<evidence type="ECO:0000313" key="8">
    <source>
        <dbReference type="Proteomes" id="UP000499080"/>
    </source>
</evidence>
<dbReference type="GO" id="GO:0006364">
    <property type="term" value="P:rRNA processing"/>
    <property type="evidence" value="ECO:0007669"/>
    <property type="project" value="UniProtKB-KW"/>
</dbReference>
<dbReference type="PIRSF" id="PIRSF023803">
    <property type="entry name" value="Ribonuclease_P_prd"/>
    <property type="match status" value="1"/>
</dbReference>
<dbReference type="InterPro" id="IPR016819">
    <property type="entry name" value="RNase_P/MRP_POP5"/>
</dbReference>
<comment type="subcellular location">
    <subcellularLocation>
        <location evidence="6">Nucleus</location>
        <location evidence="6">Nucleolus</location>
    </subcellularLocation>
</comment>
<reference evidence="7 8" key="1">
    <citation type="journal article" date="2019" name="Sci. Rep.">
        <title>Orb-weaving spider Araneus ventricosus genome elucidates the spidroin gene catalogue.</title>
        <authorList>
            <person name="Kono N."/>
            <person name="Nakamura H."/>
            <person name="Ohtoshi R."/>
            <person name="Moran D.A.P."/>
            <person name="Shinohara A."/>
            <person name="Yoshida Y."/>
            <person name="Fujiwara M."/>
            <person name="Mori M."/>
            <person name="Tomita M."/>
            <person name="Arakawa K."/>
        </authorList>
    </citation>
    <scope>NUCLEOTIDE SEQUENCE [LARGE SCALE GENOMIC DNA]</scope>
</reference>
<dbReference type="GO" id="GO:0005730">
    <property type="term" value="C:nucleolus"/>
    <property type="evidence" value="ECO:0007669"/>
    <property type="project" value="UniProtKB-SubCell"/>
</dbReference>
<dbReference type="EMBL" id="BGPR01000956">
    <property type="protein sequence ID" value="GBM41200.1"/>
    <property type="molecule type" value="Genomic_DNA"/>
</dbReference>
<accession>A0A4Y2FI02</accession>
<sequence>MVRVKYRYILAEIVTDGYQNVLRLPLREQELKQAILDSVQELHGDFGLASIHAGFSIKMYNAVTRIFILRVRRQYHPILSTSLVMMTSIGKIRLEIRTLHLSGTIRSAYKFLLTYDKQKIQQLIRKHNLHADAIQELSTVIENSHHRFAKKKFDAT</sequence>
<evidence type="ECO:0000256" key="3">
    <source>
        <dbReference type="ARBA" id="ARBA00022694"/>
    </source>
</evidence>
<proteinExistence type="inferred from homology"/>
<dbReference type="Gene3D" id="3.30.70.3250">
    <property type="entry name" value="Ribonuclease P, Pop5 subunit"/>
    <property type="match status" value="1"/>
</dbReference>
<gene>
    <name evidence="7" type="primary">POP5</name>
    <name evidence="7" type="ORF">AVEN_10243_1</name>
</gene>
<keyword evidence="4 6" id="KW-0539">Nucleus</keyword>
<comment type="function">
    <text evidence="6">Component of ribonuclease P, a protein complex that generates mature tRNA molecules by cleaving their 5'-ends.</text>
</comment>
<evidence type="ECO:0000256" key="6">
    <source>
        <dbReference type="PIRNR" id="PIRNR023803"/>
    </source>
</evidence>
<evidence type="ECO:0000256" key="5">
    <source>
        <dbReference type="ARBA" id="ARBA00044198"/>
    </source>
</evidence>
<keyword evidence="3 6" id="KW-0819">tRNA processing</keyword>
<organism evidence="7 8">
    <name type="scientific">Araneus ventricosus</name>
    <name type="common">Orbweaver spider</name>
    <name type="synonym">Epeira ventricosa</name>
    <dbReference type="NCBI Taxonomy" id="182803"/>
    <lineage>
        <taxon>Eukaryota</taxon>
        <taxon>Metazoa</taxon>
        <taxon>Ecdysozoa</taxon>
        <taxon>Arthropoda</taxon>
        <taxon>Chelicerata</taxon>
        <taxon>Arachnida</taxon>
        <taxon>Araneae</taxon>
        <taxon>Araneomorphae</taxon>
        <taxon>Entelegynae</taxon>
        <taxon>Araneoidea</taxon>
        <taxon>Araneidae</taxon>
        <taxon>Araneus</taxon>
    </lineage>
</organism>
<dbReference type="PANTHER" id="PTHR48414:SF1">
    <property type="entry name" value="POP5 HOMOLOG, RIBONUCLEASE P_MRP SUBUNIT"/>
    <property type="match status" value="1"/>
</dbReference>
<dbReference type="AlphaFoldDB" id="A0A4Y2FI02"/>
<evidence type="ECO:0000313" key="7">
    <source>
        <dbReference type="EMBL" id="GBM41200.1"/>
    </source>
</evidence>
<dbReference type="InterPro" id="IPR038085">
    <property type="entry name" value="Rnp2-like_sf"/>
</dbReference>
<dbReference type="PANTHER" id="PTHR48414">
    <property type="entry name" value="POP5 HOMOLOG, RIBONUCLEASE P_MRP SUBUNIT"/>
    <property type="match status" value="1"/>
</dbReference>
<dbReference type="Pfam" id="PF01900">
    <property type="entry name" value="RNase_P_Rpp14"/>
    <property type="match status" value="1"/>
</dbReference>
<dbReference type="GO" id="GO:0033204">
    <property type="term" value="F:ribonuclease P RNA binding"/>
    <property type="evidence" value="ECO:0007669"/>
    <property type="project" value="InterPro"/>
</dbReference>
<protein>
    <recommendedName>
        <fullName evidence="5 6">Ribonuclease P/MRP protein subunit POP5</fullName>
    </recommendedName>
</protein>
<dbReference type="Proteomes" id="UP000499080">
    <property type="component" value="Unassembled WGS sequence"/>
</dbReference>
<dbReference type="OrthoDB" id="277888at2759"/>
<evidence type="ECO:0000256" key="4">
    <source>
        <dbReference type="ARBA" id="ARBA00023242"/>
    </source>
</evidence>
<dbReference type="SUPFAM" id="SSF160350">
    <property type="entry name" value="Rnp2-like"/>
    <property type="match status" value="1"/>
</dbReference>
<keyword evidence="8" id="KW-1185">Reference proteome</keyword>
<name>A0A4Y2FI02_ARAVE</name>
<dbReference type="InterPro" id="IPR002759">
    <property type="entry name" value="Pop5/Rpp14/Rnp2-like"/>
</dbReference>
<evidence type="ECO:0000256" key="1">
    <source>
        <dbReference type="ARBA" id="ARBA00010800"/>
    </source>
</evidence>
<keyword evidence="2" id="KW-0698">rRNA processing</keyword>
<dbReference type="GO" id="GO:0030677">
    <property type="term" value="C:ribonuclease P complex"/>
    <property type="evidence" value="ECO:0007669"/>
    <property type="project" value="InterPro"/>
</dbReference>
<comment type="similarity">
    <text evidence="1 6">Belongs to the eukaryotic/archaeal RNase P protein component 2 family.</text>
</comment>